<protein>
    <submittedName>
        <fullName evidence="1">Uncharacterized protein</fullName>
    </submittedName>
</protein>
<evidence type="ECO:0000313" key="1">
    <source>
        <dbReference type="EMBL" id="JAD19081.1"/>
    </source>
</evidence>
<reference evidence="1" key="1">
    <citation type="submission" date="2014-09" db="EMBL/GenBank/DDBJ databases">
        <authorList>
            <person name="Magalhaes I.L.F."/>
            <person name="Oliveira U."/>
            <person name="Santos F.R."/>
            <person name="Vidigal T.H.D.A."/>
            <person name="Brescovit A.D."/>
            <person name="Santos A.J."/>
        </authorList>
    </citation>
    <scope>NUCLEOTIDE SEQUENCE</scope>
    <source>
        <tissue evidence="1">Shoot tissue taken approximately 20 cm above the soil surface</tissue>
    </source>
</reference>
<proteinExistence type="predicted"/>
<sequence length="13" mass="1372">MCVAVCSVSRDCV</sequence>
<organism evidence="1">
    <name type="scientific">Arundo donax</name>
    <name type="common">Giant reed</name>
    <name type="synonym">Donax arundinaceus</name>
    <dbReference type="NCBI Taxonomy" id="35708"/>
    <lineage>
        <taxon>Eukaryota</taxon>
        <taxon>Viridiplantae</taxon>
        <taxon>Streptophyta</taxon>
        <taxon>Embryophyta</taxon>
        <taxon>Tracheophyta</taxon>
        <taxon>Spermatophyta</taxon>
        <taxon>Magnoliopsida</taxon>
        <taxon>Liliopsida</taxon>
        <taxon>Poales</taxon>
        <taxon>Poaceae</taxon>
        <taxon>PACMAD clade</taxon>
        <taxon>Arundinoideae</taxon>
        <taxon>Arundineae</taxon>
        <taxon>Arundo</taxon>
    </lineage>
</organism>
<accession>A0A0A8XZ04</accession>
<name>A0A0A8XZ04_ARUDO</name>
<dbReference type="EMBL" id="GBRH01278814">
    <property type="protein sequence ID" value="JAD19081.1"/>
    <property type="molecule type" value="Transcribed_RNA"/>
</dbReference>
<reference evidence="1" key="2">
    <citation type="journal article" date="2015" name="Data Brief">
        <title>Shoot transcriptome of the giant reed, Arundo donax.</title>
        <authorList>
            <person name="Barrero R.A."/>
            <person name="Guerrero F.D."/>
            <person name="Moolhuijzen P."/>
            <person name="Goolsby J.A."/>
            <person name="Tidwell J."/>
            <person name="Bellgard S.E."/>
            <person name="Bellgard M.I."/>
        </authorList>
    </citation>
    <scope>NUCLEOTIDE SEQUENCE</scope>
    <source>
        <tissue evidence="1">Shoot tissue taken approximately 20 cm above the soil surface</tissue>
    </source>
</reference>